<comment type="subcellular location">
    <subcellularLocation>
        <location evidence="1">Membrane</location>
        <topology evidence="1">Multi-pass membrane protein</topology>
    </subcellularLocation>
</comment>
<dbReference type="EMBL" id="FWEW01001957">
    <property type="protein sequence ID" value="SLM37878.1"/>
    <property type="molecule type" value="Genomic_DNA"/>
</dbReference>
<name>A0A1W5D407_9LECA</name>
<evidence type="ECO:0000313" key="6">
    <source>
        <dbReference type="EMBL" id="SLM37878.1"/>
    </source>
</evidence>
<proteinExistence type="predicted"/>
<evidence type="ECO:0000256" key="1">
    <source>
        <dbReference type="ARBA" id="ARBA00004141"/>
    </source>
</evidence>
<keyword evidence="7" id="KW-1185">Reference proteome</keyword>
<dbReference type="GO" id="GO:0008381">
    <property type="term" value="F:mechanosensitive monoatomic ion channel activity"/>
    <property type="evidence" value="ECO:0007669"/>
    <property type="project" value="TreeGrafter"/>
</dbReference>
<reference evidence="7" key="1">
    <citation type="submission" date="2017-03" db="EMBL/GenBank/DDBJ databases">
        <authorList>
            <person name="Sharma R."/>
            <person name="Thines M."/>
        </authorList>
    </citation>
    <scope>NUCLEOTIDE SEQUENCE [LARGE SCALE GENOMIC DNA]</scope>
</reference>
<dbReference type="InterPro" id="IPR036019">
    <property type="entry name" value="MscL_channel"/>
</dbReference>
<sequence>MPRLDDSGEALLQAGQDAKARTKRAWDSFSDFAIRDNVLEVAVGLIIAASFTTVVSSFVSDIILPPISLLPFLNKNLGEKFAVLRQGPQHANGHRYNTLKQALDDGAVVMAYGSFLDKMLNLLGVGLALYFVANVYAWISKDSIIHHTVKCKYCRKSISDKAQRCVNCTSWQDGREN</sequence>
<dbReference type="FunFam" id="1.10.1200.120:FF:000004">
    <property type="entry name" value="Ion channel, putative"/>
    <property type="match status" value="1"/>
</dbReference>
<keyword evidence="4 5" id="KW-0472">Membrane</keyword>
<dbReference type="PANTHER" id="PTHR30266:SF2">
    <property type="entry name" value="LARGE-CONDUCTANCE MECHANOSENSITIVE CHANNEL"/>
    <property type="match status" value="1"/>
</dbReference>
<dbReference type="PANTHER" id="PTHR30266">
    <property type="entry name" value="MECHANOSENSITIVE CHANNEL MSCL"/>
    <property type="match status" value="1"/>
</dbReference>
<evidence type="ECO:0000256" key="3">
    <source>
        <dbReference type="ARBA" id="ARBA00022989"/>
    </source>
</evidence>
<keyword evidence="3 5" id="KW-1133">Transmembrane helix</keyword>
<protein>
    <submittedName>
        <fullName evidence="6">Ion</fullName>
    </submittedName>
</protein>
<accession>A0A1W5D407</accession>
<dbReference type="AlphaFoldDB" id="A0A1W5D407"/>
<keyword evidence="2 5" id="KW-0812">Transmembrane</keyword>
<dbReference type="Pfam" id="PF01741">
    <property type="entry name" value="MscL"/>
    <property type="match status" value="1"/>
</dbReference>
<dbReference type="SUPFAM" id="SSF81330">
    <property type="entry name" value="Gated mechanosensitive channel"/>
    <property type="match status" value="1"/>
</dbReference>
<evidence type="ECO:0000256" key="4">
    <source>
        <dbReference type="ARBA" id="ARBA00023136"/>
    </source>
</evidence>
<dbReference type="GO" id="GO:0016020">
    <property type="term" value="C:membrane"/>
    <property type="evidence" value="ECO:0007669"/>
    <property type="project" value="UniProtKB-SubCell"/>
</dbReference>
<organism evidence="6 7">
    <name type="scientific">Lasallia pustulata</name>
    <dbReference type="NCBI Taxonomy" id="136370"/>
    <lineage>
        <taxon>Eukaryota</taxon>
        <taxon>Fungi</taxon>
        <taxon>Dikarya</taxon>
        <taxon>Ascomycota</taxon>
        <taxon>Pezizomycotina</taxon>
        <taxon>Lecanoromycetes</taxon>
        <taxon>OSLEUM clade</taxon>
        <taxon>Umbilicariomycetidae</taxon>
        <taxon>Umbilicariales</taxon>
        <taxon>Umbilicariaceae</taxon>
        <taxon>Lasallia</taxon>
    </lineage>
</organism>
<evidence type="ECO:0000313" key="7">
    <source>
        <dbReference type="Proteomes" id="UP000192927"/>
    </source>
</evidence>
<dbReference type="Gene3D" id="1.10.1200.120">
    <property type="entry name" value="Large-conductance mechanosensitive channel, MscL, domain 1"/>
    <property type="match status" value="1"/>
</dbReference>
<feature type="transmembrane region" description="Helical" evidence="5">
    <location>
        <begin position="41"/>
        <end position="64"/>
    </location>
</feature>
<evidence type="ECO:0000256" key="2">
    <source>
        <dbReference type="ARBA" id="ARBA00022692"/>
    </source>
</evidence>
<dbReference type="InterPro" id="IPR037673">
    <property type="entry name" value="MSC/AndL"/>
</dbReference>
<dbReference type="Proteomes" id="UP000192927">
    <property type="component" value="Unassembled WGS sequence"/>
</dbReference>
<evidence type="ECO:0000256" key="5">
    <source>
        <dbReference type="SAM" id="Phobius"/>
    </source>
</evidence>
<feature type="transmembrane region" description="Helical" evidence="5">
    <location>
        <begin position="120"/>
        <end position="139"/>
    </location>
</feature>